<comment type="pathway">
    <text evidence="1">Cofactor biosynthesis; ubiquinone biosynthesis.</text>
</comment>
<evidence type="ECO:0000259" key="2">
    <source>
        <dbReference type="Pfam" id="PF02036"/>
    </source>
</evidence>
<evidence type="ECO:0000256" key="1">
    <source>
        <dbReference type="HAMAP-Rule" id="MF_02231"/>
    </source>
</evidence>
<comment type="similarity">
    <text evidence="1">Belongs to the UbiT family.</text>
</comment>
<proteinExistence type="inferred from homology"/>
<organism evidence="3 4">
    <name type="scientific">Pseudaquabacterium terrae</name>
    <dbReference type="NCBI Taxonomy" id="2732868"/>
    <lineage>
        <taxon>Bacteria</taxon>
        <taxon>Pseudomonadati</taxon>
        <taxon>Pseudomonadota</taxon>
        <taxon>Betaproteobacteria</taxon>
        <taxon>Burkholderiales</taxon>
        <taxon>Sphaerotilaceae</taxon>
        <taxon>Pseudaquabacterium</taxon>
    </lineage>
</organism>
<comment type="caution">
    <text evidence="3">The sequence shown here is derived from an EMBL/GenBank/DDBJ whole genome shotgun (WGS) entry which is preliminary data.</text>
</comment>
<dbReference type="InterPro" id="IPR003033">
    <property type="entry name" value="SCP2_sterol-bd_dom"/>
</dbReference>
<dbReference type="InterPro" id="IPR036527">
    <property type="entry name" value="SCP2_sterol-bd_dom_sf"/>
</dbReference>
<keyword evidence="4" id="KW-1185">Reference proteome</keyword>
<dbReference type="SUPFAM" id="SSF55718">
    <property type="entry name" value="SCP-like"/>
    <property type="match status" value="1"/>
</dbReference>
<dbReference type="RefSeq" id="WP_173131317.1">
    <property type="nucleotide sequence ID" value="NZ_JABRWJ010000010.1"/>
</dbReference>
<dbReference type="EMBL" id="JABRWJ010000010">
    <property type="protein sequence ID" value="NRF71010.1"/>
    <property type="molecule type" value="Genomic_DNA"/>
</dbReference>
<evidence type="ECO:0000313" key="3">
    <source>
        <dbReference type="EMBL" id="NRF71010.1"/>
    </source>
</evidence>
<evidence type="ECO:0000313" key="4">
    <source>
        <dbReference type="Proteomes" id="UP000737171"/>
    </source>
</evidence>
<feature type="domain" description="SCP2" evidence="2">
    <location>
        <begin position="45"/>
        <end position="132"/>
    </location>
</feature>
<dbReference type="HAMAP" id="MF_02231">
    <property type="entry name" value="UbiT"/>
    <property type="match status" value="1"/>
</dbReference>
<gene>
    <name evidence="1" type="primary">ubiT</name>
    <name evidence="3" type="ORF">HLB44_28795</name>
</gene>
<comment type="function">
    <text evidence="1">Required for O(2)-independent ubiquinone (coenzyme Q) biosynthesis. Likely functions as an accessory factor.</text>
</comment>
<dbReference type="Pfam" id="PF02036">
    <property type="entry name" value="SCP2"/>
    <property type="match status" value="1"/>
</dbReference>
<keyword evidence="1" id="KW-0831">Ubiquinone biosynthesis</keyword>
<protein>
    <recommendedName>
        <fullName evidence="1">Ubiquinone biosynthesis accessory factor UbiT</fullName>
    </recommendedName>
</protein>
<accession>A0ABX2EQM0</accession>
<sequence>MIARLPLGFELAARLRPVLARLPMHPPALLLATALDRLLLPKLPSDAREALSNKVVAVDVTDLGLTLKLELGRRGFSVCSTAQPAALRIAAAAPAFWRLLAAQDDADRLFFERQLVMEGDTEMALVLKNTIDAIGPLWP</sequence>
<reference evidence="3 4" key="1">
    <citation type="submission" date="2020-05" db="EMBL/GenBank/DDBJ databases">
        <title>Aquincola sp. isolate from soil.</title>
        <authorList>
            <person name="Han J."/>
            <person name="Kim D.-U."/>
        </authorList>
    </citation>
    <scope>NUCLEOTIDE SEQUENCE [LARGE SCALE GENOMIC DNA]</scope>
    <source>
        <strain evidence="3 4">S2</strain>
    </source>
</reference>
<name>A0ABX2EQM0_9BURK</name>
<dbReference type="Proteomes" id="UP000737171">
    <property type="component" value="Unassembled WGS sequence"/>
</dbReference>
<dbReference type="InterPro" id="IPR016830">
    <property type="entry name" value="UbiT"/>
</dbReference>